<keyword evidence="3" id="KW-0440">LIM domain</keyword>
<keyword evidence="2" id="KW-0963">Cytoplasm</keyword>
<dbReference type="PANTHER" id="PTHR24214">
    <property type="entry name" value="PDZ AND LIM DOMAIN PROTEIN ZASP"/>
    <property type="match status" value="1"/>
</dbReference>
<evidence type="ECO:0000313" key="6">
    <source>
        <dbReference type="EMBL" id="CAB3266063.1"/>
    </source>
</evidence>
<organism evidence="6">
    <name type="scientific">Phallusia mammillata</name>
    <dbReference type="NCBI Taxonomy" id="59560"/>
    <lineage>
        <taxon>Eukaryota</taxon>
        <taxon>Metazoa</taxon>
        <taxon>Chordata</taxon>
        <taxon>Tunicata</taxon>
        <taxon>Ascidiacea</taxon>
        <taxon>Phlebobranchia</taxon>
        <taxon>Ascidiidae</taxon>
        <taxon>Phallusia</taxon>
    </lineage>
</organism>
<evidence type="ECO:0000259" key="5">
    <source>
        <dbReference type="PROSITE" id="PS50106"/>
    </source>
</evidence>
<dbReference type="GO" id="GO:0051371">
    <property type="term" value="F:muscle alpha-actinin binding"/>
    <property type="evidence" value="ECO:0007669"/>
    <property type="project" value="TreeGrafter"/>
</dbReference>
<dbReference type="GO" id="GO:0061061">
    <property type="term" value="P:muscle structure development"/>
    <property type="evidence" value="ECO:0007669"/>
    <property type="project" value="TreeGrafter"/>
</dbReference>
<dbReference type="SMART" id="SM00228">
    <property type="entry name" value="PDZ"/>
    <property type="match status" value="1"/>
</dbReference>
<dbReference type="GO" id="GO:0005737">
    <property type="term" value="C:cytoplasm"/>
    <property type="evidence" value="ECO:0007669"/>
    <property type="project" value="UniProtKB-SubCell"/>
</dbReference>
<dbReference type="InterPro" id="IPR001478">
    <property type="entry name" value="PDZ"/>
</dbReference>
<name>A0A6F9DSS9_9ASCI</name>
<dbReference type="EMBL" id="LR790201">
    <property type="protein sequence ID" value="CAB3266063.1"/>
    <property type="molecule type" value="mRNA"/>
</dbReference>
<evidence type="ECO:0000256" key="4">
    <source>
        <dbReference type="SAM" id="MobiDB-lite"/>
    </source>
</evidence>
<keyword evidence="3" id="KW-0862">Zinc</keyword>
<dbReference type="GO" id="GO:0003779">
    <property type="term" value="F:actin binding"/>
    <property type="evidence" value="ECO:0007669"/>
    <property type="project" value="TreeGrafter"/>
</dbReference>
<dbReference type="SUPFAM" id="SSF50156">
    <property type="entry name" value="PDZ domain-like"/>
    <property type="match status" value="1"/>
</dbReference>
<dbReference type="AlphaFoldDB" id="A0A6F9DSS9"/>
<dbReference type="GO" id="GO:0001725">
    <property type="term" value="C:stress fiber"/>
    <property type="evidence" value="ECO:0007669"/>
    <property type="project" value="TreeGrafter"/>
</dbReference>
<sequence>MGSRRERIEVVLSGGRPWGFSIKGGRESNKPLVVSKLEKGGKAECGGLFVGDVVYSINNVPLSGMRSDAIQFVKQSGHLLVLEVERGVHPSKPSYHHSATRQFPNQQYYQTASQPQLPQASQQMQHPADLYDDYERGDPYERPSGREDDVFGDDSTKEIPELNRSAQPLGGVRDRGDFSSGMRDSGVSSDYQSSRSSEAAMKDIAEPPSQPFVKLRERKNR</sequence>
<evidence type="ECO:0000256" key="1">
    <source>
        <dbReference type="ARBA" id="ARBA00004496"/>
    </source>
</evidence>
<feature type="compositionally biased region" description="Basic and acidic residues" evidence="4">
    <location>
        <begin position="133"/>
        <end position="161"/>
    </location>
</feature>
<dbReference type="PROSITE" id="PS50106">
    <property type="entry name" value="PDZ"/>
    <property type="match status" value="1"/>
</dbReference>
<feature type="region of interest" description="Disordered" evidence="4">
    <location>
        <begin position="109"/>
        <end position="221"/>
    </location>
</feature>
<feature type="domain" description="PDZ" evidence="5">
    <location>
        <begin position="7"/>
        <end position="88"/>
    </location>
</feature>
<dbReference type="InterPro" id="IPR050604">
    <property type="entry name" value="PDZ-LIM_domain"/>
</dbReference>
<comment type="subcellular location">
    <subcellularLocation>
        <location evidence="1">Cytoplasm</location>
    </subcellularLocation>
</comment>
<accession>A0A6F9DSS9</accession>
<dbReference type="Pfam" id="PF00595">
    <property type="entry name" value="PDZ"/>
    <property type="match status" value="1"/>
</dbReference>
<dbReference type="PANTHER" id="PTHR24214:SF38">
    <property type="entry name" value="PDZ AND LIM DOMAIN PROTEIN ZASP-RELATED"/>
    <property type="match status" value="1"/>
</dbReference>
<dbReference type="Gene3D" id="2.30.42.10">
    <property type="match status" value="1"/>
</dbReference>
<dbReference type="InterPro" id="IPR036034">
    <property type="entry name" value="PDZ_sf"/>
</dbReference>
<feature type="compositionally biased region" description="Polar residues" evidence="4">
    <location>
        <begin position="186"/>
        <end position="197"/>
    </location>
</feature>
<feature type="compositionally biased region" description="Low complexity" evidence="4">
    <location>
        <begin position="110"/>
        <end position="125"/>
    </location>
</feature>
<dbReference type="GO" id="GO:0005912">
    <property type="term" value="C:adherens junction"/>
    <property type="evidence" value="ECO:0007669"/>
    <property type="project" value="TreeGrafter"/>
</dbReference>
<evidence type="ECO:0000256" key="2">
    <source>
        <dbReference type="ARBA" id="ARBA00022490"/>
    </source>
</evidence>
<keyword evidence="3" id="KW-0479">Metal-binding</keyword>
<proteinExistence type="evidence at transcript level"/>
<dbReference type="GO" id="GO:0030036">
    <property type="term" value="P:actin cytoskeleton organization"/>
    <property type="evidence" value="ECO:0007669"/>
    <property type="project" value="TreeGrafter"/>
</dbReference>
<gene>
    <name evidence="6" type="primary">Shroom2</name>
</gene>
<dbReference type="GO" id="GO:0031941">
    <property type="term" value="C:filamentous actin"/>
    <property type="evidence" value="ECO:0007669"/>
    <property type="project" value="TreeGrafter"/>
</dbReference>
<protein>
    <submittedName>
        <fullName evidence="6">Protein Shroom2-like</fullName>
    </submittedName>
</protein>
<reference evidence="6" key="1">
    <citation type="submission" date="2020-04" db="EMBL/GenBank/DDBJ databases">
        <authorList>
            <person name="Neveu A P."/>
        </authorList>
    </citation>
    <scope>NUCLEOTIDE SEQUENCE</scope>
    <source>
        <tissue evidence="6">Whole embryo</tissue>
    </source>
</reference>
<evidence type="ECO:0000256" key="3">
    <source>
        <dbReference type="ARBA" id="ARBA00023038"/>
    </source>
</evidence>
<dbReference type="FunFam" id="2.30.42.10:FF:000055">
    <property type="entry name" value="PDZ and LIM domain protein 3"/>
    <property type="match status" value="1"/>
</dbReference>